<evidence type="ECO:0000313" key="2">
    <source>
        <dbReference type="EMBL" id="MDE5418575.1"/>
    </source>
</evidence>
<dbReference type="PANTHER" id="PTHR21381">
    <property type="entry name" value="ZGC:162297"/>
    <property type="match status" value="1"/>
</dbReference>
<accession>A0ABT5VTJ0</accession>
<evidence type="ECO:0000313" key="3">
    <source>
        <dbReference type="Proteomes" id="UP001528920"/>
    </source>
</evidence>
<protein>
    <submittedName>
        <fullName evidence="2">BtpA/SgcQ family protein</fullName>
    </submittedName>
</protein>
<evidence type="ECO:0000256" key="1">
    <source>
        <dbReference type="ARBA" id="ARBA00006007"/>
    </source>
</evidence>
<organism evidence="2 3">
    <name type="scientific">Paralabilibaculum antarcticum</name>
    <dbReference type="NCBI Taxonomy" id="2912572"/>
    <lineage>
        <taxon>Bacteria</taxon>
        <taxon>Pseudomonadati</taxon>
        <taxon>Bacteroidota</taxon>
        <taxon>Bacteroidia</taxon>
        <taxon>Marinilabiliales</taxon>
        <taxon>Marinifilaceae</taxon>
        <taxon>Paralabilibaculum</taxon>
    </lineage>
</organism>
<dbReference type="NCBIfam" id="TIGR00259">
    <property type="entry name" value="thylakoid_BtpA"/>
    <property type="match status" value="1"/>
</dbReference>
<sequence length="269" mass="29373">MKSSQLFQLEKSIIGMVHVQALPGTPKNKYSLAEICDIAVAEAKTYEEVGLDAVMIENMHDVPYLKGSVGPEITAAMAVVAKAIRDAVQLPLGIQILAGANKEALAVAKAANFQFIRAEGFVFGHVADEGYIDACAGELMRYRKTIGAEDIAVFTDIKKKHSSHAITSDVDIDETAHAAEFFLSDGVIITGSSTGKAVYLHELKCLKDKIQIPVLIGSGITADNIQEYWEYASAFIVGSHFKEEGYWENKISEMRLQNFMKTVKRLANA</sequence>
<name>A0ABT5VTJ0_9BACT</name>
<dbReference type="CDD" id="cd04722">
    <property type="entry name" value="TIM_phosphate_binding"/>
    <property type="match status" value="1"/>
</dbReference>
<dbReference type="EMBL" id="JAKJSC010000001">
    <property type="protein sequence ID" value="MDE5418575.1"/>
    <property type="molecule type" value="Genomic_DNA"/>
</dbReference>
<dbReference type="PANTHER" id="PTHR21381:SF3">
    <property type="entry name" value="SGC REGION PROTEIN SGCQ-RELATED"/>
    <property type="match status" value="1"/>
</dbReference>
<comment type="caution">
    <text evidence="2">The sequence shown here is derived from an EMBL/GenBank/DDBJ whole genome shotgun (WGS) entry which is preliminary data.</text>
</comment>
<dbReference type="InterPro" id="IPR005137">
    <property type="entry name" value="BtpA"/>
</dbReference>
<dbReference type="Pfam" id="PF03437">
    <property type="entry name" value="BtpA"/>
    <property type="match status" value="1"/>
</dbReference>
<comment type="similarity">
    <text evidence="1">Belongs to the BtpA family.</text>
</comment>
<gene>
    <name evidence="2" type="ORF">L3049_11210</name>
</gene>
<dbReference type="RefSeq" id="WP_275109901.1">
    <property type="nucleotide sequence ID" value="NZ_JAKJSC010000001.1"/>
</dbReference>
<dbReference type="SUPFAM" id="SSF51366">
    <property type="entry name" value="Ribulose-phoshate binding barrel"/>
    <property type="match status" value="1"/>
</dbReference>
<dbReference type="PIRSF" id="PIRSF005956">
    <property type="entry name" value="BtpA"/>
    <property type="match status" value="1"/>
</dbReference>
<proteinExistence type="inferred from homology"/>
<dbReference type="InterPro" id="IPR011060">
    <property type="entry name" value="RibuloseP-bd_barrel"/>
</dbReference>
<reference evidence="2 3" key="1">
    <citation type="submission" date="2022-01" db="EMBL/GenBank/DDBJ databases">
        <title>Labilibaculum sp. nov, a marine bacterium isolated from Antarctica.</title>
        <authorList>
            <person name="Dai W."/>
        </authorList>
    </citation>
    <scope>NUCLEOTIDE SEQUENCE [LARGE SCALE GENOMIC DNA]</scope>
    <source>
        <strain evidence="2 3">DW002</strain>
    </source>
</reference>
<dbReference type="Proteomes" id="UP001528920">
    <property type="component" value="Unassembled WGS sequence"/>
</dbReference>
<keyword evidence="3" id="KW-1185">Reference proteome</keyword>